<reference evidence="10 11" key="1">
    <citation type="submission" date="2017-04" db="EMBL/GenBank/DDBJ databases">
        <authorList>
            <person name="Afonso C.L."/>
            <person name="Miller P.J."/>
            <person name="Scott M.A."/>
            <person name="Spackman E."/>
            <person name="Goraichik I."/>
            <person name="Dimitrov K.M."/>
            <person name="Suarez D.L."/>
            <person name="Swayne D.E."/>
        </authorList>
    </citation>
    <scope>NUCLEOTIDE SEQUENCE [LARGE SCALE GENOMIC DNA]</scope>
    <source>
        <strain evidence="10 11">B5P</strain>
    </source>
</reference>
<evidence type="ECO:0000256" key="2">
    <source>
        <dbReference type="ARBA" id="ARBA00022649"/>
    </source>
</evidence>
<keyword evidence="2 8" id="KW-1277">Toxin-antitoxin system</keyword>
<protein>
    <recommendedName>
        <fullName evidence="8">Ribonuclease VapC</fullName>
        <shortName evidence="8">RNase VapC</shortName>
        <ecNumber evidence="8">3.1.-.-</ecNumber>
    </recommendedName>
    <alternativeName>
        <fullName evidence="8">Toxin VapC</fullName>
    </alternativeName>
</protein>
<name>A0A1X7NB14_9HYPH</name>
<dbReference type="AlphaFoldDB" id="A0A1X7NB14"/>
<evidence type="ECO:0000256" key="8">
    <source>
        <dbReference type="HAMAP-Rule" id="MF_00265"/>
    </source>
</evidence>
<dbReference type="EC" id="3.1.-.-" evidence="8"/>
<dbReference type="Gene3D" id="3.40.50.1010">
    <property type="entry name" value="5'-nuclease"/>
    <property type="match status" value="1"/>
</dbReference>
<dbReference type="InterPro" id="IPR002716">
    <property type="entry name" value="PIN_dom"/>
</dbReference>
<feature type="binding site" evidence="8">
    <location>
        <position position="100"/>
    </location>
    <ligand>
        <name>Mg(2+)</name>
        <dbReference type="ChEBI" id="CHEBI:18420"/>
    </ligand>
</feature>
<evidence type="ECO:0000256" key="3">
    <source>
        <dbReference type="ARBA" id="ARBA00022722"/>
    </source>
</evidence>
<dbReference type="InterPro" id="IPR050556">
    <property type="entry name" value="Type_II_TA_system_RNase"/>
</dbReference>
<evidence type="ECO:0000256" key="7">
    <source>
        <dbReference type="ARBA" id="ARBA00038093"/>
    </source>
</evidence>
<organism evidence="10 11">
    <name type="scientific">Mesorhizobium australicum</name>
    <dbReference type="NCBI Taxonomy" id="536018"/>
    <lineage>
        <taxon>Bacteria</taxon>
        <taxon>Pseudomonadati</taxon>
        <taxon>Pseudomonadota</taxon>
        <taxon>Alphaproteobacteria</taxon>
        <taxon>Hyphomicrobiales</taxon>
        <taxon>Phyllobacteriaceae</taxon>
        <taxon>Mesorhizobium</taxon>
    </lineage>
</organism>
<dbReference type="Pfam" id="PF01850">
    <property type="entry name" value="PIN"/>
    <property type="match status" value="1"/>
</dbReference>
<evidence type="ECO:0000256" key="5">
    <source>
        <dbReference type="ARBA" id="ARBA00022801"/>
    </source>
</evidence>
<dbReference type="InterPro" id="IPR029060">
    <property type="entry name" value="PIN-like_dom_sf"/>
</dbReference>
<feature type="domain" description="PIN" evidence="9">
    <location>
        <begin position="1"/>
        <end position="125"/>
    </location>
</feature>
<evidence type="ECO:0000256" key="1">
    <source>
        <dbReference type="ARBA" id="ARBA00001946"/>
    </source>
</evidence>
<dbReference type="GO" id="GO:0004540">
    <property type="term" value="F:RNA nuclease activity"/>
    <property type="evidence" value="ECO:0007669"/>
    <property type="project" value="InterPro"/>
</dbReference>
<proteinExistence type="inferred from homology"/>
<evidence type="ECO:0000313" key="10">
    <source>
        <dbReference type="EMBL" id="SMH34303.1"/>
    </source>
</evidence>
<feature type="binding site" evidence="8">
    <location>
        <position position="4"/>
    </location>
    <ligand>
        <name>Mg(2+)</name>
        <dbReference type="ChEBI" id="CHEBI:18420"/>
    </ligand>
</feature>
<gene>
    <name evidence="8" type="primary">vapC</name>
    <name evidence="10" type="ORF">SAMN02982922_1493</name>
</gene>
<comment type="similarity">
    <text evidence="7 8">Belongs to the PINc/VapC protein family.</text>
</comment>
<dbReference type="RefSeq" id="WP_085463581.1">
    <property type="nucleotide sequence ID" value="NZ_FXBL01000004.1"/>
</dbReference>
<dbReference type="SUPFAM" id="SSF88723">
    <property type="entry name" value="PIN domain-like"/>
    <property type="match status" value="1"/>
</dbReference>
<dbReference type="GO" id="GO:0016787">
    <property type="term" value="F:hydrolase activity"/>
    <property type="evidence" value="ECO:0007669"/>
    <property type="project" value="UniProtKB-KW"/>
</dbReference>
<dbReference type="Proteomes" id="UP000193083">
    <property type="component" value="Unassembled WGS sequence"/>
</dbReference>
<dbReference type="PANTHER" id="PTHR33653">
    <property type="entry name" value="RIBONUCLEASE VAPC2"/>
    <property type="match status" value="1"/>
</dbReference>
<dbReference type="OrthoDB" id="32625at2"/>
<dbReference type="CDD" id="cd09871">
    <property type="entry name" value="PIN_MtVapC28-VapC30-like"/>
    <property type="match status" value="1"/>
</dbReference>
<sequence length="136" mass="14819">MVVDTSAIVAIARREPEALTFSRMLERTPGKLMAAPTYLECAFVMAGIAPNKGMAFLRELVSDTLIKIVPFGPEELEVAVEARLRFSRGSGHAAKLNFGDCFAYALAKSRNLPLLFKGDDFIRTDVIPACKPESGL</sequence>
<dbReference type="GO" id="GO:0090729">
    <property type="term" value="F:toxin activity"/>
    <property type="evidence" value="ECO:0007669"/>
    <property type="project" value="UniProtKB-KW"/>
</dbReference>
<evidence type="ECO:0000313" key="11">
    <source>
        <dbReference type="Proteomes" id="UP000193083"/>
    </source>
</evidence>
<accession>A0A1X7NB14</accession>
<dbReference type="EMBL" id="FXBL01000004">
    <property type="protein sequence ID" value="SMH34303.1"/>
    <property type="molecule type" value="Genomic_DNA"/>
</dbReference>
<keyword evidence="6 8" id="KW-0460">Magnesium</keyword>
<dbReference type="HAMAP" id="MF_00265">
    <property type="entry name" value="VapC_Nob1"/>
    <property type="match status" value="1"/>
</dbReference>
<evidence type="ECO:0000256" key="4">
    <source>
        <dbReference type="ARBA" id="ARBA00022723"/>
    </source>
</evidence>
<keyword evidence="3 8" id="KW-0540">Nuclease</keyword>
<comment type="cofactor">
    <cofactor evidence="1 8">
        <name>Mg(2+)</name>
        <dbReference type="ChEBI" id="CHEBI:18420"/>
    </cofactor>
</comment>
<dbReference type="PANTHER" id="PTHR33653:SF1">
    <property type="entry name" value="RIBONUCLEASE VAPC2"/>
    <property type="match status" value="1"/>
</dbReference>
<keyword evidence="8" id="KW-0800">Toxin</keyword>
<dbReference type="InterPro" id="IPR022907">
    <property type="entry name" value="VapC_family"/>
</dbReference>
<evidence type="ECO:0000259" key="9">
    <source>
        <dbReference type="Pfam" id="PF01850"/>
    </source>
</evidence>
<comment type="function">
    <text evidence="8">Toxic component of a toxin-antitoxin (TA) system. An RNase.</text>
</comment>
<evidence type="ECO:0000256" key="6">
    <source>
        <dbReference type="ARBA" id="ARBA00022842"/>
    </source>
</evidence>
<dbReference type="GO" id="GO:0000287">
    <property type="term" value="F:magnesium ion binding"/>
    <property type="evidence" value="ECO:0007669"/>
    <property type="project" value="UniProtKB-UniRule"/>
</dbReference>
<keyword evidence="5 8" id="KW-0378">Hydrolase</keyword>
<keyword evidence="4 8" id="KW-0479">Metal-binding</keyword>
<keyword evidence="11" id="KW-1185">Reference proteome</keyword>